<evidence type="ECO:0000256" key="1">
    <source>
        <dbReference type="SAM" id="MobiDB-lite"/>
    </source>
</evidence>
<keyword evidence="2" id="KW-0614">Plasmid</keyword>
<evidence type="ECO:0000313" key="2">
    <source>
        <dbReference type="EMBL" id="AEF43030.1"/>
    </source>
</evidence>
<name>F6ESA9_HOYSD</name>
<protein>
    <submittedName>
        <fullName evidence="2">Replication protein Rep</fullName>
    </submittedName>
</protein>
<geneLocation type="plasmid" evidence="2 3">
    <name>pAS9A-1</name>
</geneLocation>
<dbReference type="KEGG" id="asd:AS9A_P10013"/>
<gene>
    <name evidence="2" type="ordered locus">AS9A_P10013</name>
</gene>
<dbReference type="AlphaFoldDB" id="F6ESA9"/>
<dbReference type="EMBL" id="CP002787">
    <property type="protein sequence ID" value="AEF43030.1"/>
    <property type="molecule type" value="Genomic_DNA"/>
</dbReference>
<reference evidence="2 3" key="1">
    <citation type="journal article" date="2011" name="J. Bacteriol.">
        <title>Complete genome sequence of Amycolicicoccus subflavus DQS3-9A1T, an actinomycete isolated from crude oil-polluted soil.</title>
        <authorList>
            <person name="Cai M."/>
            <person name="Chen W.M."/>
            <person name="Nie Y."/>
            <person name="Chi C.Q."/>
            <person name="Wang Y.N."/>
            <person name="Tang Y.Q."/>
            <person name="Li G.Y."/>
            <person name="Wu X.L."/>
        </authorList>
    </citation>
    <scope>NUCLEOTIDE SEQUENCE [LARGE SCALE GENOMIC DNA]</scope>
    <source>
        <strain evidence="3">DSM 45089 / DQS3-9A1</strain>
        <plasmid evidence="2 3">pAS9A-1</plasmid>
    </source>
</reference>
<keyword evidence="3" id="KW-1185">Reference proteome</keyword>
<proteinExistence type="predicted"/>
<dbReference type="Proteomes" id="UP000009235">
    <property type="component" value="Plasmid pAS9A-1"/>
</dbReference>
<feature type="region of interest" description="Disordered" evidence="1">
    <location>
        <begin position="358"/>
        <end position="405"/>
    </location>
</feature>
<dbReference type="eggNOG" id="ENOG5033SGQ">
    <property type="taxonomic scope" value="Bacteria"/>
</dbReference>
<organism evidence="2 3">
    <name type="scientific">Hoyosella subflava (strain DSM 45089 / JCM 17490 / NBRC 109087 / DQS3-9A1)</name>
    <name type="common">Amycolicicoccus subflavus</name>
    <dbReference type="NCBI Taxonomy" id="443218"/>
    <lineage>
        <taxon>Bacteria</taxon>
        <taxon>Bacillati</taxon>
        <taxon>Actinomycetota</taxon>
        <taxon>Actinomycetes</taxon>
        <taxon>Mycobacteriales</taxon>
        <taxon>Hoyosellaceae</taxon>
        <taxon>Hoyosella</taxon>
    </lineage>
</organism>
<sequence>MLHGTSEGSGYPFNGTTEHEDSAQEFLSAESCRPVRGVASRKRNASRAGLFILPLRRLLPEGTYRGRDRAQCWWGREKWLLHCSVLYCLHYRRLRHEGRTEPVARETFMMVMAGMSHGADNQTGRDCRVPVGKLHRDGARSGLVSHAEVCRRQVQRARHLARELGVITDVQPGRLRTLAERLQSWKRGDRARGWCTVSVLHESRRFSRHPVDNRNGPHLQNYMDVTPLIRSIGRRENPRMGVVTQGTSCRIKQLDTRRGRTQADPAALRLARGCLNHRKMPPWIRRHGKFAWARVLAPFAAAAWDADDVAEALREYAIGHYVLPNPQNALGYLRSILNTFDLHNRPATLIRAEAAARDTERRAKQKQLRAEWATRNANAAREDSPGRQAVRQALEEIRKRPKKFR</sequence>
<dbReference type="HOGENOM" id="CLU_749686_0_0_11"/>
<accession>F6ESA9</accession>
<evidence type="ECO:0000313" key="3">
    <source>
        <dbReference type="Proteomes" id="UP000009235"/>
    </source>
</evidence>